<accession>A0ACB5RH88</accession>
<gene>
    <name evidence="1" type="ORF">rsdtw13_37080</name>
</gene>
<keyword evidence="2" id="KW-1185">Reference proteome</keyword>
<name>A0ACB5RH88_9CLOT</name>
<protein>
    <submittedName>
        <fullName evidence="1">Spore protease YyaC</fullName>
    </submittedName>
</protein>
<proteinExistence type="predicted"/>
<evidence type="ECO:0000313" key="2">
    <source>
        <dbReference type="Proteomes" id="UP001058074"/>
    </source>
</evidence>
<comment type="caution">
    <text evidence="1">The sequence shown here is derived from an EMBL/GenBank/DDBJ whole genome shotgun (WGS) entry which is preliminary data.</text>
</comment>
<reference evidence="1" key="1">
    <citation type="journal article" date="2025" name="Int. J. Syst. Evol. Microbiol.">
        <title>Inconstantimicrobium mannanitabidum sp. nov., a novel member of the family Clostridiaceae isolated from anoxic soil under the treatment of reductive soil disinfestation.</title>
        <authorList>
            <person name="Ueki A."/>
            <person name="Tonouchi A."/>
            <person name="Honma S."/>
            <person name="Kaku N."/>
            <person name="Ueki K."/>
        </authorList>
    </citation>
    <scope>NUCLEOTIDE SEQUENCE</scope>
    <source>
        <strain evidence="1">TW13</strain>
    </source>
</reference>
<keyword evidence="1" id="KW-0378">Hydrolase</keyword>
<dbReference type="Proteomes" id="UP001058074">
    <property type="component" value="Unassembled WGS sequence"/>
</dbReference>
<evidence type="ECO:0000313" key="1">
    <source>
        <dbReference type="EMBL" id="GKX68450.1"/>
    </source>
</evidence>
<sequence length="208" mass="23202">MSKFIVNSNDKHCFLDIRDYLCTELSPIIYAERPIVFLCIGTDRSTGDSLGPLIGEKIRLFSQNNIYIYGNLENPVHAKNLSYTVEQISIQHKDPYIIAIDACLGNINSIDNIIIDNSPLQPGLALNKDLPSVGDMRILGVVNVAGALEFMVLQNTRLFSVMKLANSIAKGINHFILQIYIKRNNSLNGNLPEKTYYNSKNSATNLLL</sequence>
<dbReference type="EMBL" id="BROD01000001">
    <property type="protein sequence ID" value="GKX68450.1"/>
    <property type="molecule type" value="Genomic_DNA"/>
</dbReference>
<organism evidence="1 2">
    <name type="scientific">Inconstantimicrobium mannanitabidum</name>
    <dbReference type="NCBI Taxonomy" id="1604901"/>
    <lineage>
        <taxon>Bacteria</taxon>
        <taxon>Bacillati</taxon>
        <taxon>Bacillota</taxon>
        <taxon>Clostridia</taxon>
        <taxon>Eubacteriales</taxon>
        <taxon>Clostridiaceae</taxon>
        <taxon>Inconstantimicrobium</taxon>
    </lineage>
</organism>
<keyword evidence="1" id="KW-0645">Protease</keyword>